<evidence type="ECO:0000259" key="6">
    <source>
        <dbReference type="Pfam" id="PF13100"/>
    </source>
</evidence>
<dbReference type="InterPro" id="IPR005653">
    <property type="entry name" value="OstA-like_N"/>
</dbReference>
<feature type="domain" description="LptD C-terminal" evidence="5">
    <location>
        <begin position="302"/>
        <end position="707"/>
    </location>
</feature>
<evidence type="ECO:0000313" key="8">
    <source>
        <dbReference type="Proteomes" id="UP000002710"/>
    </source>
</evidence>
<dbReference type="GO" id="GO:0015920">
    <property type="term" value="P:lipopolysaccharide transport"/>
    <property type="evidence" value="ECO:0007669"/>
    <property type="project" value="InterPro"/>
</dbReference>
<dbReference type="STRING" id="207559.Dde_1413"/>
<dbReference type="eggNOG" id="COG1452">
    <property type="taxonomic scope" value="Bacteria"/>
</dbReference>
<dbReference type="GO" id="GO:0043165">
    <property type="term" value="P:Gram-negative-bacterium-type cell outer membrane assembly"/>
    <property type="evidence" value="ECO:0007669"/>
    <property type="project" value="InterPro"/>
</dbReference>
<dbReference type="GO" id="GO:1990351">
    <property type="term" value="C:transporter complex"/>
    <property type="evidence" value="ECO:0007669"/>
    <property type="project" value="TreeGrafter"/>
</dbReference>
<dbReference type="EMBL" id="CP000112">
    <property type="protein sequence ID" value="ABB38212.1"/>
    <property type="molecule type" value="Genomic_DNA"/>
</dbReference>
<dbReference type="InterPro" id="IPR007543">
    <property type="entry name" value="LptD_C"/>
</dbReference>
<accession>Q312D4</accession>
<dbReference type="Pfam" id="PF04453">
    <property type="entry name" value="LptD"/>
    <property type="match status" value="1"/>
</dbReference>
<name>Q312D4_OLEA2</name>
<dbReference type="KEGG" id="dde:Dde_1413"/>
<organism evidence="7 8">
    <name type="scientific">Oleidesulfovibrio alaskensis (strain ATCC BAA-1058 / DSM 17464 / G20)</name>
    <name type="common">Desulfovibrio alaskensis</name>
    <dbReference type="NCBI Taxonomy" id="207559"/>
    <lineage>
        <taxon>Bacteria</taxon>
        <taxon>Pseudomonadati</taxon>
        <taxon>Thermodesulfobacteriota</taxon>
        <taxon>Desulfovibrionia</taxon>
        <taxon>Desulfovibrionales</taxon>
        <taxon>Desulfovibrionaceae</taxon>
        <taxon>Oleidesulfovibrio</taxon>
    </lineage>
</organism>
<feature type="signal peptide" evidence="4">
    <location>
        <begin position="1"/>
        <end position="29"/>
    </location>
</feature>
<dbReference type="InterPro" id="IPR050218">
    <property type="entry name" value="LptD"/>
</dbReference>
<dbReference type="GO" id="GO:0009279">
    <property type="term" value="C:cell outer membrane"/>
    <property type="evidence" value="ECO:0007669"/>
    <property type="project" value="InterPro"/>
</dbReference>
<dbReference type="InterPro" id="IPR020889">
    <property type="entry name" value="LipoPS_assembly_LptD"/>
</dbReference>
<dbReference type="HAMAP" id="MF_01411">
    <property type="entry name" value="LPS_assembly_LptD"/>
    <property type="match status" value="1"/>
</dbReference>
<evidence type="ECO:0000256" key="4">
    <source>
        <dbReference type="SAM" id="SignalP"/>
    </source>
</evidence>
<evidence type="ECO:0000256" key="1">
    <source>
        <dbReference type="ARBA" id="ARBA00022729"/>
    </source>
</evidence>
<dbReference type="PANTHER" id="PTHR30189">
    <property type="entry name" value="LPS-ASSEMBLY PROTEIN"/>
    <property type="match status" value="1"/>
</dbReference>
<dbReference type="Proteomes" id="UP000002710">
    <property type="component" value="Chromosome"/>
</dbReference>
<feature type="domain" description="Organic solvent tolerance-like N-terminal" evidence="6">
    <location>
        <begin position="46"/>
        <end position="130"/>
    </location>
</feature>
<protein>
    <submittedName>
        <fullName evidence="7">Organic solvent tolerance protein</fullName>
    </submittedName>
</protein>
<reference evidence="7 8" key="1">
    <citation type="journal article" date="2011" name="J. Bacteriol.">
        <title>Complete genome sequence and updated annotation of Desulfovibrio alaskensis G20.</title>
        <authorList>
            <person name="Hauser L.J."/>
            <person name="Land M.L."/>
            <person name="Brown S.D."/>
            <person name="Larimer F."/>
            <person name="Keller K.L."/>
            <person name="Rapp-Giles B.J."/>
            <person name="Price M.N."/>
            <person name="Lin M."/>
            <person name="Bruce D.C."/>
            <person name="Detter J.C."/>
            <person name="Tapia R."/>
            <person name="Han C.S."/>
            <person name="Goodwin L.A."/>
            <person name="Cheng J.F."/>
            <person name="Pitluck S."/>
            <person name="Copeland A."/>
            <person name="Lucas S."/>
            <person name="Nolan M."/>
            <person name="Lapidus A.L."/>
            <person name="Palumbo A.V."/>
            <person name="Wall J.D."/>
        </authorList>
    </citation>
    <scope>NUCLEOTIDE SEQUENCE [LARGE SCALE GENOMIC DNA]</scope>
    <source>
        <strain evidence="8">ATCC BAA 1058 / DSM 17464 / G20</strain>
    </source>
</reference>
<evidence type="ECO:0000259" key="5">
    <source>
        <dbReference type="Pfam" id="PF04453"/>
    </source>
</evidence>
<keyword evidence="1 4" id="KW-0732">Signal</keyword>
<dbReference type="AlphaFoldDB" id="Q312D4"/>
<sequence length="777" mass="88598">MRKDCRNLFFCCVVFLTCFLLTGHGAALAGTISVTDSEQETVHWNLTADRVVTHSDSNMIEAFGNVALREGDDFLKADFIRYFGDTDWVLLKGNVSVKMGRDVVDASEAEFDLKNRVGWLRDGSVFVDGPHIYFSGERVQKDFGDSYRFRNAKITACDGEVPAWSITAREATIELEGYSQLWHTSMQVKDHSVLYAPYAILPAKKKRQTGFLLPEVGQSSKRGLYYNQPFFWAISDTADLTYNAYWMELRGLMQGLEFRHHTTEDNKSWLRVDYLKDARTDSTEEDEPGGLDDDGLVRNNDDRFWVRGMFDGTLHDTQWKLKATVDYVSDQNYLREFSSGMSGFNRSQDDMEDLFGRSLAGEAQNRTSEVLLSRDWQRVGLGISSSFTQNVNVGNGNLTSSADNTVQTLPKIDLYLFKSNLVDGAALPVEIQATAQAANFWRHNGTTGARFEVAPQISIPLSGRYGSVISTVGLRHTQYSTSHKEPDGIQEQSATGTSRTIPSLNIAAFTEMARTFSLAGQDPAAGMKAGDSRWTMLRHSIQPRVSYDNTPNVNQDDNPFYDVDDRILARNELTYSVTNLFTRKRLSVSAGADEENPELVQRYDYSDFLRLRLQQSYDFREADRTEQLEKYSRRPFSDVELEARLSYDNIASLTSRTYWSPYIGMVTRHEHTLDFTYYERATFRTTFDFRQQVDEYKRKETETDDKLSSMNSELELKLWGPWTLGLNYEVDLEKGKDIEKGVDLLYSHQCFDLQFSYAKDGVEDEFSLWLALPGLSF</sequence>
<feature type="chain" id="PRO_5039953252" evidence="4">
    <location>
        <begin position="30"/>
        <end position="777"/>
    </location>
</feature>
<proteinExistence type="inferred from homology"/>
<evidence type="ECO:0000313" key="7">
    <source>
        <dbReference type="EMBL" id="ABB38212.1"/>
    </source>
</evidence>
<dbReference type="Pfam" id="PF13100">
    <property type="entry name" value="OstA_2"/>
    <property type="match status" value="1"/>
</dbReference>
<evidence type="ECO:0000256" key="3">
    <source>
        <dbReference type="ARBA" id="ARBA00023237"/>
    </source>
</evidence>
<dbReference type="HOGENOM" id="CLU_009039_4_0_7"/>
<keyword evidence="3" id="KW-0998">Cell outer membrane</keyword>
<evidence type="ECO:0000256" key="2">
    <source>
        <dbReference type="ARBA" id="ARBA00023136"/>
    </source>
</evidence>
<keyword evidence="8" id="KW-1185">Reference proteome</keyword>
<dbReference type="PANTHER" id="PTHR30189:SF1">
    <property type="entry name" value="LPS-ASSEMBLY PROTEIN LPTD"/>
    <property type="match status" value="1"/>
</dbReference>
<keyword evidence="2" id="KW-0472">Membrane</keyword>
<gene>
    <name evidence="7" type="ordered locus">Dde_1413</name>
</gene>